<comment type="caution">
    <text evidence="4">The sequence shown here is derived from an EMBL/GenBank/DDBJ whole genome shotgun (WGS) entry which is preliminary data.</text>
</comment>
<accession>A0A0M2REH5</accession>
<evidence type="ECO:0000313" key="5">
    <source>
        <dbReference type="Proteomes" id="UP000034491"/>
    </source>
</evidence>
<dbReference type="Pfam" id="PF07859">
    <property type="entry name" value="Abhydrolase_3"/>
    <property type="match status" value="1"/>
</dbReference>
<reference evidence="4 5" key="1">
    <citation type="submission" date="2015-03" db="EMBL/GenBank/DDBJ databases">
        <title>Genome sequence of Kiloniella sp. P1-1, isolated from the gut microflora of Pacific white shrimp, Penaeus vannamei.</title>
        <authorList>
            <person name="Shao Z."/>
            <person name="Wang L."/>
            <person name="Li X."/>
        </authorList>
    </citation>
    <scope>NUCLEOTIDE SEQUENCE [LARGE SCALE GENOMIC DNA]</scope>
    <source>
        <strain evidence="4 5">P1-1</strain>
    </source>
</reference>
<protein>
    <recommendedName>
        <fullName evidence="3">Alpha/beta hydrolase fold-3 domain-containing protein</fullName>
    </recommendedName>
</protein>
<dbReference type="GO" id="GO:0019433">
    <property type="term" value="P:triglyceride catabolic process"/>
    <property type="evidence" value="ECO:0007669"/>
    <property type="project" value="TreeGrafter"/>
</dbReference>
<dbReference type="AlphaFoldDB" id="A0A0M2REH5"/>
<proteinExistence type="inferred from homology"/>
<dbReference type="InterPro" id="IPR002168">
    <property type="entry name" value="Lipase_GDXG_HIS_AS"/>
</dbReference>
<dbReference type="OrthoDB" id="9806180at2"/>
<keyword evidence="5" id="KW-1185">Reference proteome</keyword>
<name>A0A0M2REH5_9PROT</name>
<dbReference type="PROSITE" id="PS01173">
    <property type="entry name" value="LIPASE_GDXG_HIS"/>
    <property type="match status" value="1"/>
</dbReference>
<dbReference type="GO" id="GO:0005829">
    <property type="term" value="C:cytosol"/>
    <property type="evidence" value="ECO:0007669"/>
    <property type="project" value="TreeGrafter"/>
</dbReference>
<gene>
    <name evidence="4" type="ORF">WH95_06060</name>
</gene>
<dbReference type="RefSeq" id="WP_046504308.1">
    <property type="nucleotide sequence ID" value="NZ_LANI01000003.1"/>
</dbReference>
<comment type="similarity">
    <text evidence="1">Belongs to the 'GDXG' lipolytic enzyme family.</text>
</comment>
<dbReference type="Proteomes" id="UP000034491">
    <property type="component" value="Unassembled WGS sequence"/>
</dbReference>
<keyword evidence="2" id="KW-0378">Hydrolase</keyword>
<dbReference type="GO" id="GO:0004771">
    <property type="term" value="F:sterol ester esterase activity"/>
    <property type="evidence" value="ECO:0007669"/>
    <property type="project" value="TreeGrafter"/>
</dbReference>
<evidence type="ECO:0000256" key="1">
    <source>
        <dbReference type="ARBA" id="ARBA00010515"/>
    </source>
</evidence>
<organism evidence="4 5">
    <name type="scientific">Kiloniella litopenaei</name>
    <dbReference type="NCBI Taxonomy" id="1549748"/>
    <lineage>
        <taxon>Bacteria</taxon>
        <taxon>Pseudomonadati</taxon>
        <taxon>Pseudomonadota</taxon>
        <taxon>Alphaproteobacteria</taxon>
        <taxon>Rhodospirillales</taxon>
        <taxon>Kiloniellaceae</taxon>
        <taxon>Kiloniella</taxon>
    </lineage>
</organism>
<dbReference type="SUPFAM" id="SSF53474">
    <property type="entry name" value="alpha/beta-Hydrolases"/>
    <property type="match status" value="1"/>
</dbReference>
<dbReference type="EMBL" id="LANI01000003">
    <property type="protein sequence ID" value="KKJ77973.1"/>
    <property type="molecule type" value="Genomic_DNA"/>
</dbReference>
<dbReference type="InterPro" id="IPR029058">
    <property type="entry name" value="AB_hydrolase_fold"/>
</dbReference>
<dbReference type="PATRIC" id="fig|1549748.8.peg.2709"/>
<evidence type="ECO:0000313" key="4">
    <source>
        <dbReference type="EMBL" id="KKJ77973.1"/>
    </source>
</evidence>
<evidence type="ECO:0000259" key="3">
    <source>
        <dbReference type="Pfam" id="PF07859"/>
    </source>
</evidence>
<dbReference type="PANTHER" id="PTHR23025">
    <property type="entry name" value="TRIACYLGLYCEROL LIPASE"/>
    <property type="match status" value="1"/>
</dbReference>
<evidence type="ECO:0000256" key="2">
    <source>
        <dbReference type="ARBA" id="ARBA00022801"/>
    </source>
</evidence>
<dbReference type="Gene3D" id="3.40.50.1820">
    <property type="entry name" value="alpha/beta hydrolase"/>
    <property type="match status" value="1"/>
</dbReference>
<dbReference type="PANTHER" id="PTHR23025:SF3">
    <property type="entry name" value="HORMONE-SENSITIVE LIPASE"/>
    <property type="match status" value="1"/>
</dbReference>
<dbReference type="STRING" id="1549748.WH95_06060"/>
<dbReference type="GO" id="GO:0004806">
    <property type="term" value="F:triacylglycerol lipase activity"/>
    <property type="evidence" value="ECO:0007669"/>
    <property type="project" value="TreeGrafter"/>
</dbReference>
<dbReference type="InterPro" id="IPR013094">
    <property type="entry name" value="AB_hydrolase_3"/>
</dbReference>
<feature type="domain" description="Alpha/beta hydrolase fold-3" evidence="3">
    <location>
        <begin position="93"/>
        <end position="306"/>
    </location>
</feature>
<sequence>MSEGLDKELQEFVSVSESFSTPGTSDLNDIRASYNLMCQHYNTPHPKDIKVLEGAVEGPEGDIPIRVYRPVEATSTETIGDIPQNTLIKLPTLLYFHGGGWVLGDLDSHDAITADLASQAKVQVIAVDYRLAPEHVYPAALDDCWAVYQAITENPDIFGADSERLVIGGDSAGASLAASVALIARDINLLGFNAPSLKGQLLIYPALTSEDLPSRTTQAQAPLFSTPDLDNFIDYYLGHQATEENRQDFKVFPAQADDFSKLPATFITAAELDPLADDGPDYADKLKAADVQVKSLVEPGLMHGWLRARNSSPRAAQAFSRIVLALKDLST</sequence>